<organism evidence="1 2">
    <name type="scientific">Cerrena zonata</name>
    <dbReference type="NCBI Taxonomy" id="2478898"/>
    <lineage>
        <taxon>Eukaryota</taxon>
        <taxon>Fungi</taxon>
        <taxon>Dikarya</taxon>
        <taxon>Basidiomycota</taxon>
        <taxon>Agaricomycotina</taxon>
        <taxon>Agaricomycetes</taxon>
        <taxon>Polyporales</taxon>
        <taxon>Cerrenaceae</taxon>
        <taxon>Cerrena</taxon>
    </lineage>
</organism>
<proteinExistence type="predicted"/>
<evidence type="ECO:0000313" key="2">
    <source>
        <dbReference type="Proteomes" id="UP001385951"/>
    </source>
</evidence>
<accession>A0AAW0FCK2</accession>
<dbReference type="Proteomes" id="UP001385951">
    <property type="component" value="Unassembled WGS sequence"/>
</dbReference>
<name>A0AAW0FCK2_9APHY</name>
<sequence>MREVNDLEAKLGLTVLWTIEHPKYQETLRYLRKREFHRALDRVQALIVQRLFEMSKAGMSGTGYKLRRSIWKALKTRGKAIRNALKAYNALAVKMAPPAPQLEWKEVVNYGFVSEFELLRHTYAHGDVATSHWIIPAHREVLSKFFKIKGARSELVRLDVEAARLRASIVAEENRFTELFETLLTTDPLMAAEVNCMYSRRERVNVVHLARLESIRKLQLLAKGLSMSLGRGVSLAGIEELDTEATADEDIEGQLEESVQDDMSRMTEFLEEAGLDRGMAMTTRDGVPSHMLHSWHIS</sequence>
<protein>
    <submittedName>
        <fullName evidence="1">Uncharacterized protein</fullName>
    </submittedName>
</protein>
<reference evidence="1 2" key="1">
    <citation type="submission" date="2022-09" db="EMBL/GenBank/DDBJ databases">
        <authorList>
            <person name="Palmer J.M."/>
        </authorList>
    </citation>
    <scope>NUCLEOTIDE SEQUENCE [LARGE SCALE GENOMIC DNA]</scope>
    <source>
        <strain evidence="1 2">DSM 7382</strain>
    </source>
</reference>
<keyword evidence="2" id="KW-1185">Reference proteome</keyword>
<comment type="caution">
    <text evidence="1">The sequence shown here is derived from an EMBL/GenBank/DDBJ whole genome shotgun (WGS) entry which is preliminary data.</text>
</comment>
<evidence type="ECO:0000313" key="1">
    <source>
        <dbReference type="EMBL" id="KAK7676309.1"/>
    </source>
</evidence>
<gene>
    <name evidence="1" type="ORF">QCA50_020726</name>
</gene>
<dbReference type="AlphaFoldDB" id="A0AAW0FCK2"/>
<dbReference type="EMBL" id="JASBNA010000123">
    <property type="protein sequence ID" value="KAK7676309.1"/>
    <property type="molecule type" value="Genomic_DNA"/>
</dbReference>